<accession>A0AAF3FSR6</accession>
<dbReference type="WBParaSite" id="MBELARI_LOCUS9730">
    <property type="protein sequence ID" value="MBELARI_LOCUS9730"/>
    <property type="gene ID" value="MBELARI_LOCUS9730"/>
</dbReference>
<organism evidence="2 3">
    <name type="scientific">Mesorhabditis belari</name>
    <dbReference type="NCBI Taxonomy" id="2138241"/>
    <lineage>
        <taxon>Eukaryota</taxon>
        <taxon>Metazoa</taxon>
        <taxon>Ecdysozoa</taxon>
        <taxon>Nematoda</taxon>
        <taxon>Chromadorea</taxon>
        <taxon>Rhabditida</taxon>
        <taxon>Rhabditina</taxon>
        <taxon>Rhabditomorpha</taxon>
        <taxon>Rhabditoidea</taxon>
        <taxon>Rhabditidae</taxon>
        <taxon>Mesorhabditinae</taxon>
        <taxon>Mesorhabditis</taxon>
    </lineage>
</organism>
<dbReference type="AlphaFoldDB" id="A0AAF3FSR6"/>
<feature type="compositionally biased region" description="Pro residues" evidence="1">
    <location>
        <begin position="542"/>
        <end position="553"/>
    </location>
</feature>
<sequence>MHRNRDKEILWENVLSESPRYLQGNFQITRFLGTLARKLNSQLQCGKCPSEENQIFLQIERYPAICGVSKREVIGPKHVESTSDELAKKFVDFGVIPEETLKVIRGENVENQHSFELSEALDFLTDLLAPVIEDCLSDEKLIVNFFNGERENFKKEIATNQKKLWKRLNEEEIPINCRHFIPKSVAQESVQNIFNNKLPLSQNSWQHLSEAKRLINPSASQNVESFRLPNQIHMIQSKEATIQAKIYELEEEKDLDFDALTIDELRAVLPKIDKNTKKWYIGKKEQRQQLCWTTSVPSCVLSSRCSTRWKNDSRVELNYLNEMKNLNVIPKMLVPFFMRKRYVPYLFKNLQKLMFEIRRESNDFLRKNPNGRCELDEETLKCVKHRKASSHDEICSKLGRRIAATTWNFWHNEPICLPSNVPLPKINNNDKTQCRISFINEESNHRKRSSINKRSQNNIDPRNVNVLTDRFISPLSKDKLNSTSQINKRKSSSPQRDPIKRPTYRWVTPEWKVPLDEIPLPEGIPPRTVERAQSAKLSAPEPVVPESPPPAQEPQPIYNHSLVKEEVNSAEDGFVEEPQLLLEEETEVENDGENRDEAIVDELSQVPNIFPLTKKFLRLLGKQCGRTVITFSEVDEDNLWTVSVSFSEIHPNLFSGCAIDEDVSVAELKAYNPLLETLADDRIVPRELVPCIQHCADWGPPLAEQIALLFDIVINIYATINSDAMYAPERVHKAIYEYSSEYWRKTSLALPAEIELPEYSSILSKPENAKNLVMLVSAPPIVQQPKVDPESIHNFSNSSNSFASISWE</sequence>
<evidence type="ECO:0000313" key="2">
    <source>
        <dbReference type="Proteomes" id="UP000887575"/>
    </source>
</evidence>
<dbReference type="Proteomes" id="UP000887575">
    <property type="component" value="Unassembled WGS sequence"/>
</dbReference>
<evidence type="ECO:0000313" key="3">
    <source>
        <dbReference type="WBParaSite" id="MBELARI_LOCUS9730"/>
    </source>
</evidence>
<feature type="region of interest" description="Disordered" evidence="1">
    <location>
        <begin position="533"/>
        <end position="553"/>
    </location>
</feature>
<proteinExistence type="predicted"/>
<feature type="region of interest" description="Disordered" evidence="1">
    <location>
        <begin position="478"/>
        <end position="503"/>
    </location>
</feature>
<evidence type="ECO:0000256" key="1">
    <source>
        <dbReference type="SAM" id="MobiDB-lite"/>
    </source>
</evidence>
<protein>
    <submittedName>
        <fullName evidence="3">Uncharacterized protein</fullName>
    </submittedName>
</protein>
<reference evidence="3" key="1">
    <citation type="submission" date="2024-02" db="UniProtKB">
        <authorList>
            <consortium name="WormBaseParasite"/>
        </authorList>
    </citation>
    <scope>IDENTIFICATION</scope>
</reference>
<keyword evidence="2" id="KW-1185">Reference proteome</keyword>
<name>A0AAF3FSR6_9BILA</name>